<feature type="non-terminal residue" evidence="4">
    <location>
        <position position="1"/>
    </location>
</feature>
<dbReference type="PANTHER" id="PTHR45953:SF1">
    <property type="entry name" value="IDURONATE 2-SULFATASE"/>
    <property type="match status" value="1"/>
</dbReference>
<dbReference type="InterPro" id="IPR032506">
    <property type="entry name" value="SGSH_C"/>
</dbReference>
<comment type="caution">
    <text evidence="4">The sequence shown here is derived from an EMBL/GenBank/DDBJ whole genome shotgun (WGS) entry which is preliminary data.</text>
</comment>
<dbReference type="GO" id="GO:0008484">
    <property type="term" value="F:sulfuric ester hydrolase activity"/>
    <property type="evidence" value="ECO:0007669"/>
    <property type="project" value="TreeGrafter"/>
</dbReference>
<keyword evidence="2" id="KW-0378">Hydrolase</keyword>
<reference evidence="4" key="1">
    <citation type="journal article" date="2014" name="Front. Microbiol.">
        <title>High frequency of phylogenetically diverse reductive dehalogenase-homologous genes in deep subseafloor sedimentary metagenomes.</title>
        <authorList>
            <person name="Kawai M."/>
            <person name="Futagami T."/>
            <person name="Toyoda A."/>
            <person name="Takaki Y."/>
            <person name="Nishi S."/>
            <person name="Hori S."/>
            <person name="Arai W."/>
            <person name="Tsubouchi T."/>
            <person name="Morono Y."/>
            <person name="Uchiyama I."/>
            <person name="Ito T."/>
            <person name="Fujiyama A."/>
            <person name="Inagaki F."/>
            <person name="Takami H."/>
        </authorList>
    </citation>
    <scope>NUCLEOTIDE SEQUENCE</scope>
    <source>
        <strain evidence="4">Expedition CK06-06</strain>
    </source>
</reference>
<dbReference type="SUPFAM" id="SSF53649">
    <property type="entry name" value="Alkaline phosphatase-like"/>
    <property type="match status" value="1"/>
</dbReference>
<dbReference type="InterPro" id="IPR017850">
    <property type="entry name" value="Alkaline_phosphatase_core_sf"/>
</dbReference>
<dbReference type="EMBL" id="BARS01011956">
    <property type="protein sequence ID" value="GAF95576.1"/>
    <property type="molecule type" value="Genomic_DNA"/>
</dbReference>
<dbReference type="GO" id="GO:0005737">
    <property type="term" value="C:cytoplasm"/>
    <property type="evidence" value="ECO:0007669"/>
    <property type="project" value="TreeGrafter"/>
</dbReference>
<dbReference type="GO" id="GO:0046872">
    <property type="term" value="F:metal ion binding"/>
    <property type="evidence" value="ECO:0007669"/>
    <property type="project" value="UniProtKB-KW"/>
</dbReference>
<organism evidence="4">
    <name type="scientific">marine sediment metagenome</name>
    <dbReference type="NCBI Taxonomy" id="412755"/>
    <lineage>
        <taxon>unclassified sequences</taxon>
        <taxon>metagenomes</taxon>
        <taxon>ecological metagenomes</taxon>
    </lineage>
</organism>
<dbReference type="PANTHER" id="PTHR45953">
    <property type="entry name" value="IDURONATE 2-SULFATASE"/>
    <property type="match status" value="1"/>
</dbReference>
<dbReference type="Gene3D" id="3.40.720.10">
    <property type="entry name" value="Alkaline Phosphatase, subunit A"/>
    <property type="match status" value="1"/>
</dbReference>
<gene>
    <name evidence="4" type="ORF">S01H1_21533</name>
</gene>
<evidence type="ECO:0000313" key="4">
    <source>
        <dbReference type="EMBL" id="GAF95576.1"/>
    </source>
</evidence>
<feature type="domain" description="N-sulphoglucosamine sulphohydrolase C-terminal" evidence="3">
    <location>
        <begin position="7"/>
        <end position="56"/>
    </location>
</feature>
<keyword evidence="1" id="KW-0479">Metal-binding</keyword>
<dbReference type="AlphaFoldDB" id="X0U8C7"/>
<proteinExistence type="predicted"/>
<evidence type="ECO:0000259" key="3">
    <source>
        <dbReference type="Pfam" id="PF16347"/>
    </source>
</evidence>
<accession>X0U8C7</accession>
<name>X0U8C7_9ZZZZ</name>
<dbReference type="Pfam" id="PF16347">
    <property type="entry name" value="SGSH_C"/>
    <property type="match status" value="1"/>
</dbReference>
<sequence length="94" mass="11402">TTYDFSEFSIRTENWRYTRYIDDSEELYDHRKDPEEWTNLAQDPQYKNVIDRLSNYIPDNPAPVIETSYELMPHHIPPLKSKEDYFLKKKGTKK</sequence>
<evidence type="ECO:0000256" key="2">
    <source>
        <dbReference type="ARBA" id="ARBA00022801"/>
    </source>
</evidence>
<evidence type="ECO:0000256" key="1">
    <source>
        <dbReference type="ARBA" id="ARBA00022723"/>
    </source>
</evidence>
<protein>
    <recommendedName>
        <fullName evidence="3">N-sulphoglucosamine sulphohydrolase C-terminal domain-containing protein</fullName>
    </recommendedName>
</protein>